<evidence type="ECO:0008006" key="3">
    <source>
        <dbReference type="Google" id="ProtNLM"/>
    </source>
</evidence>
<name>A0ABQ2HCW3_9PSEU</name>
<proteinExistence type="predicted"/>
<reference evidence="2" key="1">
    <citation type="journal article" date="2019" name="Int. J. Syst. Evol. Microbiol.">
        <title>The Global Catalogue of Microorganisms (GCM) 10K type strain sequencing project: providing services to taxonomists for standard genome sequencing and annotation.</title>
        <authorList>
            <consortium name="The Broad Institute Genomics Platform"/>
            <consortium name="The Broad Institute Genome Sequencing Center for Infectious Disease"/>
            <person name="Wu L."/>
            <person name="Ma J."/>
        </authorList>
    </citation>
    <scope>NUCLEOTIDE SEQUENCE [LARGE SCALE GENOMIC DNA]</scope>
    <source>
        <strain evidence="2">CGMCC 4.7319</strain>
    </source>
</reference>
<protein>
    <recommendedName>
        <fullName evidence="3">UDP-N-acetylglucosamine:LPS N-acetylglucosamine transferase</fullName>
    </recommendedName>
</protein>
<accession>A0ABQ2HCW3</accession>
<sequence>MWEPFGLGAERRVTVPDCRQVLVMVPHLVAGTRLMDVLPLLAADPRVQVVCTVPTGSPPGTEEFVAARGLATTPWDNALRHRFDLVVAASHRGTDLVHGPVMVLPHGASAAKSRRLHGHGLDRASLTRAGRVVPAAIVLALDDELALLSEACPEAVPHAVVAGDICFDRLTASLPFRDRYRAAAGIAPGETLVTITSTWTARSTFGSLLPFYRALARQTRTAAVLHPNIWQVHGAWQVRAWLADCPGLIIVPPEEGWRAMIVASDAVVGDHGSVTQYSAAAGIPVVLARTPQVRTNSLADRLAGSAPPLDLAEPVARQARRVPLTISSRPGGAAAVLRRTMYRLLELAEPDRECAAEPVPVHRA</sequence>
<organism evidence="1 2">
    <name type="scientific">Lentzea pudingi</name>
    <dbReference type="NCBI Taxonomy" id="1789439"/>
    <lineage>
        <taxon>Bacteria</taxon>
        <taxon>Bacillati</taxon>
        <taxon>Actinomycetota</taxon>
        <taxon>Actinomycetes</taxon>
        <taxon>Pseudonocardiales</taxon>
        <taxon>Pseudonocardiaceae</taxon>
        <taxon>Lentzea</taxon>
    </lineage>
</organism>
<evidence type="ECO:0000313" key="1">
    <source>
        <dbReference type="EMBL" id="GGM74372.1"/>
    </source>
</evidence>
<dbReference type="EMBL" id="BMNC01000001">
    <property type="protein sequence ID" value="GGM74372.1"/>
    <property type="molecule type" value="Genomic_DNA"/>
</dbReference>
<comment type="caution">
    <text evidence="1">The sequence shown here is derived from an EMBL/GenBank/DDBJ whole genome shotgun (WGS) entry which is preliminary data.</text>
</comment>
<evidence type="ECO:0000313" key="2">
    <source>
        <dbReference type="Proteomes" id="UP000597656"/>
    </source>
</evidence>
<keyword evidence="2" id="KW-1185">Reference proteome</keyword>
<dbReference type="SUPFAM" id="SSF53756">
    <property type="entry name" value="UDP-Glycosyltransferase/glycogen phosphorylase"/>
    <property type="match status" value="1"/>
</dbReference>
<gene>
    <name evidence="1" type="ORF">GCM10011609_07750</name>
</gene>
<dbReference type="RefSeq" id="WP_189153127.1">
    <property type="nucleotide sequence ID" value="NZ_BMNC01000001.1"/>
</dbReference>
<dbReference type="Proteomes" id="UP000597656">
    <property type="component" value="Unassembled WGS sequence"/>
</dbReference>